<dbReference type="PANTHER" id="PTHR33840:SF1">
    <property type="entry name" value="TLE1 PHOSPHOLIPASE DOMAIN-CONTAINING PROTEIN"/>
    <property type="match status" value="1"/>
</dbReference>
<evidence type="ECO:0000259" key="2">
    <source>
        <dbReference type="Pfam" id="PF09994"/>
    </source>
</evidence>
<dbReference type="Proteomes" id="UP000311382">
    <property type="component" value="Unassembled WGS sequence"/>
</dbReference>
<feature type="region of interest" description="Disordered" evidence="1">
    <location>
        <begin position="422"/>
        <end position="508"/>
    </location>
</feature>
<feature type="domain" description="T6SS Phospholipase effector Tle1-like catalytic" evidence="2">
    <location>
        <begin position="2"/>
        <end position="304"/>
    </location>
</feature>
<evidence type="ECO:0000313" key="4">
    <source>
        <dbReference type="Proteomes" id="UP000311382"/>
    </source>
</evidence>
<dbReference type="PANTHER" id="PTHR33840">
    <property type="match status" value="1"/>
</dbReference>
<dbReference type="EMBL" id="SOZI01000069">
    <property type="protein sequence ID" value="TNY20347.1"/>
    <property type="molecule type" value="Genomic_DNA"/>
</dbReference>
<proteinExistence type="predicted"/>
<organism evidence="3 4">
    <name type="scientific">Rhodotorula diobovata</name>
    <dbReference type="NCBI Taxonomy" id="5288"/>
    <lineage>
        <taxon>Eukaryota</taxon>
        <taxon>Fungi</taxon>
        <taxon>Dikarya</taxon>
        <taxon>Basidiomycota</taxon>
        <taxon>Pucciniomycotina</taxon>
        <taxon>Microbotryomycetes</taxon>
        <taxon>Sporidiobolales</taxon>
        <taxon>Sporidiobolaceae</taxon>
        <taxon>Rhodotorula</taxon>
    </lineage>
</organism>
<keyword evidence="4" id="KW-1185">Reference proteome</keyword>
<evidence type="ECO:0000256" key="1">
    <source>
        <dbReference type="SAM" id="MobiDB-lite"/>
    </source>
</evidence>
<dbReference type="OrthoDB" id="3057168at2759"/>
<accession>A0A5C5FTV8</accession>
<feature type="compositionally biased region" description="Low complexity" evidence="1">
    <location>
        <begin position="484"/>
        <end position="494"/>
    </location>
</feature>
<dbReference type="Pfam" id="PF09994">
    <property type="entry name" value="T6SS_Tle1-like_cat"/>
    <property type="match status" value="1"/>
</dbReference>
<gene>
    <name evidence="3" type="ORF">DMC30DRAFT_397911</name>
</gene>
<feature type="compositionally biased region" description="Basic and acidic residues" evidence="1">
    <location>
        <begin position="430"/>
        <end position="454"/>
    </location>
</feature>
<evidence type="ECO:0000313" key="3">
    <source>
        <dbReference type="EMBL" id="TNY20347.1"/>
    </source>
</evidence>
<dbReference type="STRING" id="5288.A0A5C5FTV8"/>
<name>A0A5C5FTV8_9BASI</name>
<comment type="caution">
    <text evidence="3">The sequence shown here is derived from an EMBL/GenBank/DDBJ whole genome shotgun (WGS) entry which is preliminary data.</text>
</comment>
<dbReference type="AlphaFoldDB" id="A0A5C5FTV8"/>
<reference evidence="3 4" key="1">
    <citation type="submission" date="2019-03" db="EMBL/GenBank/DDBJ databases">
        <title>Rhodosporidium diobovatum UCD-FST 08-225 genome sequencing, assembly, and annotation.</title>
        <authorList>
            <person name="Fakankun I.U."/>
            <person name="Fristensky B."/>
            <person name="Levin D.B."/>
        </authorList>
    </citation>
    <scope>NUCLEOTIDE SEQUENCE [LARGE SCALE GENOMIC DNA]</scope>
    <source>
        <strain evidence="3 4">UCD-FST 08-225</strain>
    </source>
</reference>
<protein>
    <recommendedName>
        <fullName evidence="2">T6SS Phospholipase effector Tle1-like catalytic domain-containing protein</fullName>
    </recommendedName>
</protein>
<dbReference type="InterPro" id="IPR018712">
    <property type="entry name" value="Tle1-like_cat"/>
</dbReference>
<sequence>MKRLILLCDGTLEDADRQPDEARITNIARLSRAIVEMDRRDGKEVEQVKLYQSGVGTDETGAGSLITGALGRGMMEKVKDLHDFLAINWEQGDEIYVFGFSRGAYIARLLACLVDIIGLLPPRQYLHLFPRIFEALDAHTGKGDDDDRKAIQSIRALLSPLERVRSAQRAHTDGFLIECVGAFDTVGTRGRPSFLRSAGFSAVPDPPAVARAELNSFGLPSSHVPGCVRLALQALALDEHRKDYAPVLWRRWQKGDAVGERAARQREEQGQWVEQVWFAGAHADIGGGYAEGDLSFLALQWMISRTSKNLAIDDRYLEHIYSRTTALWGEMEPHQSRVDEFRLAPAMDRTPPSLPVDPCTSQWLHVSLLSQPRAHLRPEVAALLYPPQHALFDLLGEEELRLRSEWADPVVRVRPTLPRVMTAPAALRGGDADKKGSGKKRGDEKDAPARKERPSSVTSFTDNEDSPPASPASPSLSPRPSPPSSAADDALTALRGRQGTRRSSPLRRAWDRVEQTALEHARRWA</sequence>